<evidence type="ECO:0000256" key="4">
    <source>
        <dbReference type="SAM" id="MobiDB-lite"/>
    </source>
</evidence>
<gene>
    <name evidence="6" type="ORF">ACFOVU_15550</name>
</gene>
<dbReference type="EMBL" id="JBHSBH010000010">
    <property type="protein sequence ID" value="MFC3997345.1"/>
    <property type="molecule type" value="Genomic_DNA"/>
</dbReference>
<feature type="domain" description="Carrier" evidence="5">
    <location>
        <begin position="989"/>
        <end position="1064"/>
    </location>
</feature>
<dbReference type="InterPro" id="IPR036736">
    <property type="entry name" value="ACP-like_sf"/>
</dbReference>
<protein>
    <submittedName>
        <fullName evidence="6">Amino acid adenylation domain-containing protein</fullName>
    </submittedName>
</protein>
<feature type="non-terminal residue" evidence="6">
    <location>
        <position position="1"/>
    </location>
</feature>
<dbReference type="PROSITE" id="PS50075">
    <property type="entry name" value="CARRIER"/>
    <property type="match status" value="1"/>
</dbReference>
<dbReference type="InterPro" id="IPR006162">
    <property type="entry name" value="Ppantetheine_attach_site"/>
</dbReference>
<dbReference type="NCBIfam" id="TIGR01733">
    <property type="entry name" value="AA-adenyl-dom"/>
    <property type="match status" value="2"/>
</dbReference>
<sequence>VGLSLFADPGRHDAAALALHHRRFRTLLRRVVTQPRRRVAELDALTCAERRTATSGGAPADLPSPAPAVHRIFQQRLKQAPHATAVVSGDERLTYAELNARANQLAHRLIERGCRHADAVGIALPRCTDLVTAVLGVLKAGASYVPLDLRQPAARLRLVLAETGARTVITGAGTAPHPATDGLDVLAIDGAWHEADPGTPLVDVAPDDLAYTMYTSGSTGRPKGIGIPHRAVAALAADRRWRGGGHQRVLLHSPHSFDASTYELWVPLLGGGTVVVAPPGDLGPEQLRRTLTEGGATGAFITSAFFDVIADELPDCFAGMREVWVGGDRVSPQSCRRVLDHCPGLRLANGYGPTETTTFALAHPLHGRVGETVPIGRPMDGTGARILDPHLCPVPAGVPGELYLSGSGLARGYLNAPALTAERFVADPFGPPGTRMYRTGDVVLRRADGEIEFLRRADDQVKIRGLRIEPGEVEAALRDHPGVANAAVTVREDRPGDRRLVGYIVAADTGPHDGGDAQAHQVTEWQRIYDGLYGAAPDAPATGTAAPDTPSAPLGADFTGWNSSYDGRPIPADHMHEWRDATVDRIRALRPRRVLEIGVGTGLLLARLAPDCEEYWGTDFSAPAIDALRRNVERIPGLTGRVRLRVAPADNTAGLPAGHFDAIVVNSVVQYFPNGGYLTEVLRRATDLLAPGGAIFVGDVRDLRLSRLFHTETTLRRADPGDDAAALRTAVERHIAAEQELLVAPAYFAALTAAVPGLTGADVRIKRGRRRNEMSQYRYDAVLRTAPPGPPGPAPLDLVWGADVTDPGHLADLLAERPAPHIRLTGVPNARVAPAAAAWRALHEDGDADLARAALERPAPGVPDPEDLHEAARPTGHRTVATWSGAGDGSLDVHFFDPRDGAGTVPAGLYRPPGGPGTDPARHTSSPHLSRQAGVLLARVRTHLAERLPDHLVPRHIMALERLPLTRNGKVDRAALPAPRSGAVAEGRAPRTPMEERLCALYAEILGVPPVTIDDDFFDLGGHSLSATRLASRIRTTLGIELSVRTVFEAPRVADLVHRLGGGSTRRALAPRPRPARVPLSHAQARLWFLHRLEGPTATYNVPLRIRLSGRVDRDALRDALADVAGRHESLRTVMAEHDGIPHQVVLAGARPEFTFTATAPGELEDRAAQAARRPFAIESELPIRAALFEVAENDHVLLVVVHHIACDGWSLAPLWRDLAAAYTARTAGRAPDWAPLPVQYADYTLWQRDLLGEGAGSLAERQLDHWRRALAGLPERLALPTDRPHPPVAGHRGDRVRFEVPAPLHRALTALAQSHGASLFMVLHAGFAALLTRLGAGTDIPIGSPIAGRTDDALDDLVGFFVNTLVLRTDTSGDPRFRDLLARVREVDLAAHAHQDLPFERLVEEVRPARSLTHHPLFQVMLALQNAPGAGFHAPGITAEIDLMGAGTCRFDLVLSLTEHLDDDGTPLGLAGIAEFGTDVFDRDTVDALVRRLIRLLGSAAADPGLRIGALSVLDPEERHRTLETWNDTARDLPRMPFPGLFERQAAATPDAPALIHAGTTWTYGELSARANRLARALIARGAGPERFVAIALPRSADLVAAVLAVLASGAGYLPLDPGQPGERLAGMLADTRPVLVLGTAATLAGLPDTDAPSAAFGDIEAEAAGLSAAPVTDAERTAPLRPGHPAYTIFTSGSTGRPKGVVVTHTGLPGLAAANRERFGVTAGSRVLQFAPIGFDGAVWEILGALAAGATLVTAAADDITPGPALAGLAARHRITHATLPPAVLAAMDPADLPGLGSIISSGEDLPGRLAAAWSQGRRLINGYGPTETTVCATLSTPLSGDGPPPIGRPTVDARCYVLDDRLAPMPAGAVGELYVAGPGLARGYLGNPGLTAARFVADPFGGPGTRMYRTGDLARWTRAGHLEFAGRADDQVKIRGFRIEPGEVAAVLERHPAVARAAVVAREDRPGDRRLVGYIVAADTGPHDGG</sequence>
<organism evidence="6 7">
    <name type="scientific">Nocardiopsis sediminis</name>
    <dbReference type="NCBI Taxonomy" id="1778267"/>
    <lineage>
        <taxon>Bacteria</taxon>
        <taxon>Bacillati</taxon>
        <taxon>Actinomycetota</taxon>
        <taxon>Actinomycetes</taxon>
        <taxon>Streptosporangiales</taxon>
        <taxon>Nocardiopsidaceae</taxon>
        <taxon>Nocardiopsis</taxon>
    </lineage>
</organism>
<dbReference type="Pfam" id="PF08242">
    <property type="entry name" value="Methyltransf_12"/>
    <property type="match status" value="1"/>
</dbReference>
<dbReference type="Pfam" id="PF00550">
    <property type="entry name" value="PP-binding"/>
    <property type="match status" value="1"/>
</dbReference>
<feature type="region of interest" description="Disordered" evidence="4">
    <location>
        <begin position="539"/>
        <end position="560"/>
    </location>
</feature>
<keyword evidence="2" id="KW-0596">Phosphopantetheine</keyword>
<dbReference type="PANTHER" id="PTHR45527:SF1">
    <property type="entry name" value="FATTY ACID SYNTHASE"/>
    <property type="match status" value="1"/>
</dbReference>
<dbReference type="SUPFAM" id="SSF47336">
    <property type="entry name" value="ACP-like"/>
    <property type="match status" value="1"/>
</dbReference>
<feature type="non-terminal residue" evidence="6">
    <location>
        <position position="1989"/>
    </location>
</feature>
<dbReference type="InterPro" id="IPR010071">
    <property type="entry name" value="AA_adenyl_dom"/>
</dbReference>
<proteinExistence type="predicted"/>
<dbReference type="InterPro" id="IPR001242">
    <property type="entry name" value="Condensation_dom"/>
</dbReference>
<dbReference type="SUPFAM" id="SSF56801">
    <property type="entry name" value="Acetyl-CoA synthetase-like"/>
    <property type="match status" value="2"/>
</dbReference>
<dbReference type="CDD" id="cd02440">
    <property type="entry name" value="AdoMet_MTases"/>
    <property type="match status" value="1"/>
</dbReference>
<evidence type="ECO:0000256" key="2">
    <source>
        <dbReference type="ARBA" id="ARBA00022450"/>
    </source>
</evidence>
<dbReference type="InterPro" id="IPR009081">
    <property type="entry name" value="PP-bd_ACP"/>
</dbReference>
<dbReference type="Gene3D" id="2.30.38.10">
    <property type="entry name" value="Luciferase, Domain 3"/>
    <property type="match status" value="2"/>
</dbReference>
<dbReference type="Gene3D" id="3.40.50.980">
    <property type="match status" value="4"/>
</dbReference>
<feature type="compositionally biased region" description="Low complexity" evidence="4">
    <location>
        <begin position="539"/>
        <end position="553"/>
    </location>
</feature>
<evidence type="ECO:0000313" key="6">
    <source>
        <dbReference type="EMBL" id="MFC3997345.1"/>
    </source>
</evidence>
<reference evidence="7" key="1">
    <citation type="journal article" date="2019" name="Int. J. Syst. Evol. Microbiol.">
        <title>The Global Catalogue of Microorganisms (GCM) 10K type strain sequencing project: providing services to taxonomists for standard genome sequencing and annotation.</title>
        <authorList>
            <consortium name="The Broad Institute Genomics Platform"/>
            <consortium name="The Broad Institute Genome Sequencing Center for Infectious Disease"/>
            <person name="Wu L."/>
            <person name="Ma J."/>
        </authorList>
    </citation>
    <scope>NUCLEOTIDE SEQUENCE [LARGE SCALE GENOMIC DNA]</scope>
    <source>
        <strain evidence="7">TBRC 1826</strain>
    </source>
</reference>
<evidence type="ECO:0000313" key="7">
    <source>
        <dbReference type="Proteomes" id="UP001595847"/>
    </source>
</evidence>
<dbReference type="InterPro" id="IPR013217">
    <property type="entry name" value="Methyltransf_12"/>
</dbReference>
<dbReference type="InterPro" id="IPR029063">
    <property type="entry name" value="SAM-dependent_MTases_sf"/>
</dbReference>
<dbReference type="InterPro" id="IPR020806">
    <property type="entry name" value="PKS_PP-bd"/>
</dbReference>
<dbReference type="RefSeq" id="WP_378534889.1">
    <property type="nucleotide sequence ID" value="NZ_JBHSBH010000010.1"/>
</dbReference>
<dbReference type="InterPro" id="IPR023213">
    <property type="entry name" value="CAT-like_dom_sf"/>
</dbReference>
<dbReference type="Gene3D" id="3.30.559.30">
    <property type="entry name" value="Nonribosomal peptide synthetase, condensation domain"/>
    <property type="match status" value="1"/>
</dbReference>
<dbReference type="CDD" id="cd12117">
    <property type="entry name" value="A_NRPS_Srf_like"/>
    <property type="match status" value="1"/>
</dbReference>
<keyword evidence="3" id="KW-0597">Phosphoprotein</keyword>
<dbReference type="PROSITE" id="PS00012">
    <property type="entry name" value="PHOSPHOPANTETHEINE"/>
    <property type="match status" value="1"/>
</dbReference>
<evidence type="ECO:0000259" key="5">
    <source>
        <dbReference type="PROSITE" id="PS50075"/>
    </source>
</evidence>
<dbReference type="Gene3D" id="3.30.300.30">
    <property type="match status" value="3"/>
</dbReference>
<evidence type="ECO:0000256" key="1">
    <source>
        <dbReference type="ARBA" id="ARBA00001957"/>
    </source>
</evidence>
<comment type="cofactor">
    <cofactor evidence="1">
        <name>pantetheine 4'-phosphate</name>
        <dbReference type="ChEBI" id="CHEBI:47942"/>
    </cofactor>
</comment>
<dbReference type="CDD" id="cd19540">
    <property type="entry name" value="LCL_NRPS-like"/>
    <property type="match status" value="1"/>
</dbReference>
<accession>A0ABV8FMF5</accession>
<comment type="caution">
    <text evidence="6">The sequence shown here is derived from an EMBL/GenBank/DDBJ whole genome shotgun (WGS) entry which is preliminary data.</text>
</comment>
<dbReference type="Pfam" id="PF00668">
    <property type="entry name" value="Condensation"/>
    <property type="match status" value="1"/>
</dbReference>
<dbReference type="InterPro" id="IPR045851">
    <property type="entry name" value="AMP-bd_C_sf"/>
</dbReference>
<dbReference type="PANTHER" id="PTHR45527">
    <property type="entry name" value="NONRIBOSOMAL PEPTIDE SYNTHETASE"/>
    <property type="match status" value="1"/>
</dbReference>
<keyword evidence="7" id="KW-1185">Reference proteome</keyword>
<evidence type="ECO:0000256" key="3">
    <source>
        <dbReference type="ARBA" id="ARBA00022553"/>
    </source>
</evidence>
<name>A0ABV8FMF5_9ACTN</name>
<dbReference type="Gene3D" id="3.40.50.150">
    <property type="entry name" value="Vaccinia Virus protein VP39"/>
    <property type="match status" value="1"/>
</dbReference>
<dbReference type="Pfam" id="PF00501">
    <property type="entry name" value="AMP-binding"/>
    <property type="match status" value="2"/>
</dbReference>
<dbReference type="SUPFAM" id="SSF52777">
    <property type="entry name" value="CoA-dependent acyltransferases"/>
    <property type="match status" value="2"/>
</dbReference>
<dbReference type="Gene3D" id="1.10.1200.10">
    <property type="entry name" value="ACP-like"/>
    <property type="match status" value="1"/>
</dbReference>
<dbReference type="SUPFAM" id="SSF53335">
    <property type="entry name" value="S-adenosyl-L-methionine-dependent methyltransferases"/>
    <property type="match status" value="1"/>
</dbReference>
<dbReference type="Gene3D" id="3.30.559.10">
    <property type="entry name" value="Chloramphenicol acetyltransferase-like domain"/>
    <property type="match status" value="1"/>
</dbReference>
<dbReference type="InterPro" id="IPR000873">
    <property type="entry name" value="AMP-dep_synth/lig_dom"/>
</dbReference>
<dbReference type="SMART" id="SM00823">
    <property type="entry name" value="PKS_PP"/>
    <property type="match status" value="1"/>
</dbReference>
<dbReference type="Proteomes" id="UP001595847">
    <property type="component" value="Unassembled WGS sequence"/>
</dbReference>